<dbReference type="SUPFAM" id="SSF110004">
    <property type="entry name" value="Glycolipid transfer protein, GLTP"/>
    <property type="match status" value="1"/>
</dbReference>
<comment type="similarity">
    <text evidence="1">Belongs to the GLTP family.</text>
</comment>
<reference evidence="3" key="1">
    <citation type="submission" date="2011-02" db="EMBL/GenBank/DDBJ databases">
        <title>The genome of the leaf-cutting ant Acromyrmex echinatior suggests key adaptations to social evolution and fungus farming.</title>
        <authorList>
            <person name="Nygaard S."/>
            <person name="Zhang G."/>
        </authorList>
    </citation>
    <scope>NUCLEOTIDE SEQUENCE</scope>
</reference>
<dbReference type="Gene3D" id="1.10.3520.10">
    <property type="entry name" value="Glycolipid transfer protein"/>
    <property type="match status" value="1"/>
</dbReference>
<dbReference type="Proteomes" id="UP000007755">
    <property type="component" value="Unassembled WGS sequence"/>
</dbReference>
<dbReference type="GO" id="GO:0005829">
    <property type="term" value="C:cytosol"/>
    <property type="evidence" value="ECO:0007669"/>
    <property type="project" value="TreeGrafter"/>
</dbReference>
<protein>
    <submittedName>
        <fullName evidence="3">Glycolipid transfer protein domain-containing protein 1</fullName>
    </submittedName>
</protein>
<dbReference type="FunCoup" id="F4WSH1">
    <property type="interactions" value="364"/>
</dbReference>
<evidence type="ECO:0000256" key="1">
    <source>
        <dbReference type="ARBA" id="ARBA00007148"/>
    </source>
</evidence>
<dbReference type="Pfam" id="PF08718">
    <property type="entry name" value="GLTP"/>
    <property type="match status" value="1"/>
</dbReference>
<proteinExistence type="inferred from homology"/>
<evidence type="ECO:0000313" key="3">
    <source>
        <dbReference type="EMBL" id="EGI62836.1"/>
    </source>
</evidence>
<dbReference type="GO" id="GO:0032691">
    <property type="term" value="P:negative regulation of interleukin-1 beta production"/>
    <property type="evidence" value="ECO:0007669"/>
    <property type="project" value="UniProtKB-ARBA"/>
</dbReference>
<dbReference type="STRING" id="103372.F4WSH1"/>
<evidence type="ECO:0000313" key="4">
    <source>
        <dbReference type="Proteomes" id="UP000007755"/>
    </source>
</evidence>
<dbReference type="KEGG" id="aec:105148697"/>
<dbReference type="PANTHER" id="PTHR10219:SF43">
    <property type="entry name" value="GLYCOLIPID TRANSFER PROTEIN DOMAIN-CONTAINING PROTEIN"/>
    <property type="match status" value="1"/>
</dbReference>
<dbReference type="InterPro" id="IPR036497">
    <property type="entry name" value="GLTP_sf"/>
</dbReference>
<dbReference type="GO" id="GO:1902387">
    <property type="term" value="F:ceramide 1-phosphate binding"/>
    <property type="evidence" value="ECO:0007669"/>
    <property type="project" value="TreeGrafter"/>
</dbReference>
<dbReference type="FunFam" id="1.10.3520.10:FF:000002">
    <property type="entry name" value="Ceramide-1-phosphate transfer protein"/>
    <property type="match status" value="1"/>
</dbReference>
<dbReference type="AlphaFoldDB" id="F4WSH1"/>
<dbReference type="InParanoid" id="F4WSH1"/>
<evidence type="ECO:0000259" key="2">
    <source>
        <dbReference type="Pfam" id="PF08718"/>
    </source>
</evidence>
<dbReference type="InterPro" id="IPR014830">
    <property type="entry name" value="Glycolipid_transfer_prot_dom"/>
</dbReference>
<dbReference type="GO" id="GO:0016020">
    <property type="term" value="C:membrane"/>
    <property type="evidence" value="ECO:0007669"/>
    <property type="project" value="TreeGrafter"/>
</dbReference>
<keyword evidence="4" id="KW-1185">Reference proteome</keyword>
<dbReference type="EMBL" id="GL888322">
    <property type="protein sequence ID" value="EGI62836.1"/>
    <property type="molecule type" value="Genomic_DNA"/>
</dbReference>
<name>F4WSH1_ACREC</name>
<dbReference type="OMA" id="FSHACTL"/>
<dbReference type="OrthoDB" id="116883at2759"/>
<gene>
    <name evidence="3" type="ORF">G5I_08831</name>
</gene>
<dbReference type="eggNOG" id="KOG4189">
    <property type="taxonomic scope" value="Eukaryota"/>
</dbReference>
<accession>F4WSH1</accession>
<sequence>MMAEGPELNFFDLRTVHDHFDQALVENDDIDLKAYLEAYNELYKFFQLMGSVFSFVSSDLKQKIEILTELKSKDAQNYMTVKSMIEYERENKLLEKTDFVNGARTLLRLHRGLDFIREFLQQLGDLADVEKTTSCCQDAYNKTLAKHHPWMIRKAAIVAMYTMPSREILFKKVCGENVQRNIDVLPKMLEVTADVFNRTDSIYETYQLHALP</sequence>
<dbReference type="PANTHER" id="PTHR10219">
    <property type="entry name" value="GLYCOLIPID TRANSFER PROTEIN-RELATED"/>
    <property type="match status" value="1"/>
</dbReference>
<organism evidence="4">
    <name type="scientific">Acromyrmex echinatior</name>
    <name type="common">Panamanian leafcutter ant</name>
    <name type="synonym">Acromyrmex octospinosus echinatior</name>
    <dbReference type="NCBI Taxonomy" id="103372"/>
    <lineage>
        <taxon>Eukaryota</taxon>
        <taxon>Metazoa</taxon>
        <taxon>Ecdysozoa</taxon>
        <taxon>Arthropoda</taxon>
        <taxon>Hexapoda</taxon>
        <taxon>Insecta</taxon>
        <taxon>Pterygota</taxon>
        <taxon>Neoptera</taxon>
        <taxon>Endopterygota</taxon>
        <taxon>Hymenoptera</taxon>
        <taxon>Apocrita</taxon>
        <taxon>Aculeata</taxon>
        <taxon>Formicoidea</taxon>
        <taxon>Formicidae</taxon>
        <taxon>Myrmicinae</taxon>
        <taxon>Acromyrmex</taxon>
    </lineage>
</organism>
<feature type="domain" description="Glycolipid transfer protein" evidence="2">
    <location>
        <begin position="30"/>
        <end position="174"/>
    </location>
</feature>
<dbReference type="GO" id="GO:1902388">
    <property type="term" value="F:ceramide 1-phosphate transfer activity"/>
    <property type="evidence" value="ECO:0007669"/>
    <property type="project" value="TreeGrafter"/>
</dbReference>